<proteinExistence type="predicted"/>
<feature type="non-terminal residue" evidence="1">
    <location>
        <position position="1"/>
    </location>
</feature>
<accession>A0ACB8TEP3</accession>
<protein>
    <submittedName>
        <fullName evidence="1">Uncharacterized protein</fullName>
    </submittedName>
</protein>
<keyword evidence="2" id="KW-1185">Reference proteome</keyword>
<dbReference type="EMBL" id="MU277191">
    <property type="protein sequence ID" value="KAI0066876.1"/>
    <property type="molecule type" value="Genomic_DNA"/>
</dbReference>
<sequence>MSFSSNPPLSARPFPRSSLFGQSAAQLVASSFKFPSSCPPLDALLDGGLLRGHILEISGPPGTAKETFAIDYARSAVKLNQGVLFVDMQNMTKPAVLHAQLQDHADLVHYLAVHALTDVIAFLHNLPAFLKTHESISFLVLNSLSFPFQTAPDLAPSGRHAVLAQCKQIFARLCAAQNVTIVITSQMSTKLLNLDGTPGNFESGSRAVLVPLLGSTYLPSGRAHRVVIVPETRTSGVLRLLASPRFNGDGPTPEMKYEMVRVLILVMTGLTLAPLRLQVHGNMQSPQS</sequence>
<comment type="caution">
    <text evidence="1">The sequence shown here is derived from an EMBL/GenBank/DDBJ whole genome shotgun (WGS) entry which is preliminary data.</text>
</comment>
<organism evidence="1 2">
    <name type="scientific">Artomyces pyxidatus</name>
    <dbReference type="NCBI Taxonomy" id="48021"/>
    <lineage>
        <taxon>Eukaryota</taxon>
        <taxon>Fungi</taxon>
        <taxon>Dikarya</taxon>
        <taxon>Basidiomycota</taxon>
        <taxon>Agaricomycotina</taxon>
        <taxon>Agaricomycetes</taxon>
        <taxon>Russulales</taxon>
        <taxon>Auriscalpiaceae</taxon>
        <taxon>Artomyces</taxon>
    </lineage>
</organism>
<dbReference type="Proteomes" id="UP000814140">
    <property type="component" value="Unassembled WGS sequence"/>
</dbReference>
<evidence type="ECO:0000313" key="1">
    <source>
        <dbReference type="EMBL" id="KAI0066876.1"/>
    </source>
</evidence>
<evidence type="ECO:0000313" key="2">
    <source>
        <dbReference type="Proteomes" id="UP000814140"/>
    </source>
</evidence>
<reference evidence="1" key="1">
    <citation type="submission" date="2021-03" db="EMBL/GenBank/DDBJ databases">
        <authorList>
            <consortium name="DOE Joint Genome Institute"/>
            <person name="Ahrendt S."/>
            <person name="Looney B.P."/>
            <person name="Miyauchi S."/>
            <person name="Morin E."/>
            <person name="Drula E."/>
            <person name="Courty P.E."/>
            <person name="Chicoki N."/>
            <person name="Fauchery L."/>
            <person name="Kohler A."/>
            <person name="Kuo A."/>
            <person name="Labutti K."/>
            <person name="Pangilinan J."/>
            <person name="Lipzen A."/>
            <person name="Riley R."/>
            <person name="Andreopoulos W."/>
            <person name="He G."/>
            <person name="Johnson J."/>
            <person name="Barry K.W."/>
            <person name="Grigoriev I.V."/>
            <person name="Nagy L."/>
            <person name="Hibbett D."/>
            <person name="Henrissat B."/>
            <person name="Matheny P.B."/>
            <person name="Labbe J."/>
            <person name="Martin F."/>
        </authorList>
    </citation>
    <scope>NUCLEOTIDE SEQUENCE</scope>
    <source>
        <strain evidence="1">HHB10654</strain>
    </source>
</reference>
<gene>
    <name evidence="1" type="ORF">BV25DRAFT_1848315</name>
</gene>
<reference evidence="1" key="2">
    <citation type="journal article" date="2022" name="New Phytol.">
        <title>Evolutionary transition to the ectomycorrhizal habit in the genomes of a hyperdiverse lineage of mushroom-forming fungi.</title>
        <authorList>
            <person name="Looney B."/>
            <person name="Miyauchi S."/>
            <person name="Morin E."/>
            <person name="Drula E."/>
            <person name="Courty P.E."/>
            <person name="Kohler A."/>
            <person name="Kuo A."/>
            <person name="LaButti K."/>
            <person name="Pangilinan J."/>
            <person name="Lipzen A."/>
            <person name="Riley R."/>
            <person name="Andreopoulos W."/>
            <person name="He G."/>
            <person name="Johnson J."/>
            <person name="Nolan M."/>
            <person name="Tritt A."/>
            <person name="Barry K.W."/>
            <person name="Grigoriev I.V."/>
            <person name="Nagy L.G."/>
            <person name="Hibbett D."/>
            <person name="Henrissat B."/>
            <person name="Matheny P.B."/>
            <person name="Labbe J."/>
            <person name="Martin F.M."/>
        </authorList>
    </citation>
    <scope>NUCLEOTIDE SEQUENCE</scope>
    <source>
        <strain evidence="1">HHB10654</strain>
    </source>
</reference>
<name>A0ACB8TEP3_9AGAM</name>